<protein>
    <recommendedName>
        <fullName evidence="6">Pecanex-like protein</fullName>
    </recommendedName>
</protein>
<gene>
    <name evidence="8" type="ORF">SBAD_LOCUS2469</name>
</gene>
<accession>A0A3P8AQ02</accession>
<dbReference type="Pfam" id="PF05041">
    <property type="entry name" value="Pecanex_C"/>
    <property type="match status" value="1"/>
</dbReference>
<name>A0A3P8AQ02_9BILA</name>
<dbReference type="GO" id="GO:0007029">
    <property type="term" value="P:endoplasmic reticulum organization"/>
    <property type="evidence" value="ECO:0007669"/>
    <property type="project" value="TreeGrafter"/>
</dbReference>
<dbReference type="PANTHER" id="PTHR12372:SF7">
    <property type="entry name" value="PROTEIN PECANEX"/>
    <property type="match status" value="1"/>
</dbReference>
<evidence type="ECO:0000259" key="7">
    <source>
        <dbReference type="Pfam" id="PF05041"/>
    </source>
</evidence>
<dbReference type="InterPro" id="IPR007735">
    <property type="entry name" value="Pecanex_C"/>
</dbReference>
<dbReference type="GO" id="GO:0005783">
    <property type="term" value="C:endoplasmic reticulum"/>
    <property type="evidence" value="ECO:0007669"/>
    <property type="project" value="TreeGrafter"/>
</dbReference>
<feature type="transmembrane region" description="Helical" evidence="6">
    <location>
        <begin position="223"/>
        <end position="240"/>
    </location>
</feature>
<feature type="transmembrane region" description="Helical" evidence="6">
    <location>
        <begin position="395"/>
        <end position="415"/>
    </location>
</feature>
<evidence type="ECO:0000256" key="5">
    <source>
        <dbReference type="ARBA" id="ARBA00023136"/>
    </source>
</evidence>
<comment type="similarity">
    <text evidence="2 6">Belongs to the pecanex family.</text>
</comment>
<sequence>MKRYFYFQGFYYCCRFYSEHLVYLLLRTPVRFRSMAVLVFFTNSFRERIYHTLLHTEYHGPHASPRMSRTLKEKPAHQARVYTPKHFYRLSLLRHLGLKTPLKIYFDRLQLMSLFDKNKKLFSVFFDILLAVAVSVMATLVIEQQLYHDFQLLVLCWLVASAHFSLLKSVQPDASSPIHGYNALITYNRPFYFWAAAAETDTHSCISCLFVDVSVVATILESFFVNFLLFLPVIFTFGLLPQVDTFLCHVLEQVEMHVFGGTATVDLPSAFFCCIRSLVCVAALGALALVSMLRRGFPQNMWFSAFCGSIISIAYVLSRSSSGVKEVASALSLSLSTLLRRFNDKASLVEMDPAREPWLSVFLARTRSTLLTSLLLGLLGFALHCSSVFNVFSSFLLQAVPCATLITAVLAHYLLPHLREHFPWLLLAHPFLKTYQYSVYDNGEIAQLVWFERLYAYLNVTQRYVLYPALLLSIMTAYATAVLALAGLKLLRTAYRCPAHLLAPLMLTMFVTYLDQRRARSQMLVTLYVLSMIYPKFREMVLKLKFIIAYVAPWQISWGSAFHAFAQPTAVSHSAFTLAIVAVSSLISAPLNPFLGSSIFLMSYMRPVKFWEKDYNTKRIDHSNTRLVSHIDRGPTVDDSNLNAIFYEHLTRSLAGELMLGRWPTEVEAGDCFILASFYLNCMVHVIEIGNGFVTFQLRGLEFRGTYCQQREVEAITEDLSEGDGCCCCDPVKFVLEGYSVTDNSAVSTLQMIELRQLMVTLYVKCIIYYAVHSKKLTECASSSSGSYVDVDATFCFAHDEDYDVQRGGACWLKFRRVYHPWLQHCMDKAFGQATDQTLVPAFNTVSAFCFLLSLLGRRVLGNASQSRHTASAESFLYGLLALFKGDFRITSVRDEWVFADVDILTSVISPAVRMAVKLHQDHFTYADDFDDPACIYDIIENDKEVFISHENDPNWRRAVLSNTERLLALRHVFEDGQDDFKVIMLTKRHVNFRVIKLNRECVRAFWAGQQQELIFLRNRNPERGSIQNARQVLRNMINSSADQPIGYPIFVSPLTTSYSESHPQLASVLGPPLTFKLIFDALYWTWNRLKQHCSTSGSVTVQSCASQRRSLDPTVSTAAHESANPPSYDAVLTHGNDHLERRHHVFRCRRQKKRFAEEHKSYYLSSIPLPHVHVNSMNNSGSKLVIHPKSPRPPSLPNRSLSLLRGVLFVHFK</sequence>
<dbReference type="PANTHER" id="PTHR12372">
    <property type="entry name" value="PECANEX"/>
    <property type="match status" value="1"/>
</dbReference>
<feature type="transmembrane region" description="Helical" evidence="6">
    <location>
        <begin position="121"/>
        <end position="142"/>
    </location>
</feature>
<keyword evidence="9" id="KW-1185">Reference proteome</keyword>
<dbReference type="Proteomes" id="UP000270296">
    <property type="component" value="Unassembled WGS sequence"/>
</dbReference>
<evidence type="ECO:0000313" key="9">
    <source>
        <dbReference type="Proteomes" id="UP000270296"/>
    </source>
</evidence>
<evidence type="ECO:0000256" key="4">
    <source>
        <dbReference type="ARBA" id="ARBA00022989"/>
    </source>
</evidence>
<evidence type="ECO:0000256" key="1">
    <source>
        <dbReference type="ARBA" id="ARBA00004141"/>
    </source>
</evidence>
<feature type="transmembrane region" description="Helical" evidence="6">
    <location>
        <begin position="578"/>
        <end position="601"/>
    </location>
</feature>
<reference evidence="8 9" key="1">
    <citation type="submission" date="2018-11" db="EMBL/GenBank/DDBJ databases">
        <authorList>
            <consortium name="Pathogen Informatics"/>
        </authorList>
    </citation>
    <scope>NUCLEOTIDE SEQUENCE [LARGE SCALE GENOMIC DNA]</scope>
</reference>
<feature type="transmembrane region" description="Helical" evidence="6">
    <location>
        <begin position="547"/>
        <end position="566"/>
    </location>
</feature>
<feature type="transmembrane region" description="Helical" evidence="6">
    <location>
        <begin position="493"/>
        <end position="513"/>
    </location>
</feature>
<dbReference type="OrthoDB" id="10037631at2759"/>
<evidence type="ECO:0000256" key="6">
    <source>
        <dbReference type="RuleBase" id="RU367089"/>
    </source>
</evidence>
<comment type="subcellular location">
    <subcellularLocation>
        <location evidence="1 6">Membrane</location>
        <topology evidence="1 6">Multi-pass membrane protein</topology>
    </subcellularLocation>
</comment>
<evidence type="ECO:0000256" key="3">
    <source>
        <dbReference type="ARBA" id="ARBA00022692"/>
    </source>
</evidence>
<feature type="transmembrane region" description="Helical" evidence="6">
    <location>
        <begin position="269"/>
        <end position="289"/>
    </location>
</feature>
<keyword evidence="5 6" id="KW-0472">Membrane</keyword>
<organism evidence="8 9">
    <name type="scientific">Soboliphyme baturini</name>
    <dbReference type="NCBI Taxonomy" id="241478"/>
    <lineage>
        <taxon>Eukaryota</taxon>
        <taxon>Metazoa</taxon>
        <taxon>Ecdysozoa</taxon>
        <taxon>Nematoda</taxon>
        <taxon>Enoplea</taxon>
        <taxon>Dorylaimia</taxon>
        <taxon>Dioctophymatida</taxon>
        <taxon>Dioctophymatoidea</taxon>
        <taxon>Soboliphymatidae</taxon>
        <taxon>Soboliphyme</taxon>
    </lineage>
</organism>
<keyword evidence="3 6" id="KW-0812">Transmembrane</keyword>
<evidence type="ECO:0000313" key="8">
    <source>
        <dbReference type="EMBL" id="VDO97714.1"/>
    </source>
</evidence>
<feature type="transmembrane region" description="Helical" evidence="6">
    <location>
        <begin position="301"/>
        <end position="318"/>
    </location>
</feature>
<evidence type="ECO:0000256" key="2">
    <source>
        <dbReference type="ARBA" id="ARBA00010170"/>
    </source>
</evidence>
<dbReference type="EMBL" id="UZAM01007241">
    <property type="protein sequence ID" value="VDO97714.1"/>
    <property type="molecule type" value="Genomic_DNA"/>
</dbReference>
<keyword evidence="4 6" id="KW-1133">Transmembrane helix</keyword>
<dbReference type="InterPro" id="IPR039797">
    <property type="entry name" value="Pecanex"/>
</dbReference>
<feature type="transmembrane region" description="Helical" evidence="6">
    <location>
        <begin position="358"/>
        <end position="383"/>
    </location>
</feature>
<dbReference type="AlphaFoldDB" id="A0A3P8AQ02"/>
<dbReference type="GO" id="GO:0016020">
    <property type="term" value="C:membrane"/>
    <property type="evidence" value="ECO:0007669"/>
    <property type="project" value="UniProtKB-SubCell"/>
</dbReference>
<proteinExistence type="inferred from homology"/>
<feature type="domain" description="Pecanex C-terminal" evidence="7">
    <location>
        <begin position="845"/>
        <end position="1065"/>
    </location>
</feature>
<feature type="transmembrane region" description="Helical" evidence="6">
    <location>
        <begin position="464"/>
        <end position="486"/>
    </location>
</feature>